<dbReference type="GO" id="GO:0005975">
    <property type="term" value="P:carbohydrate metabolic process"/>
    <property type="evidence" value="ECO:0007669"/>
    <property type="project" value="UniProtKB-ARBA"/>
</dbReference>
<reference evidence="4" key="1">
    <citation type="submission" date="2021-03" db="EMBL/GenBank/DDBJ databases">
        <authorList>
            <person name="Sun Q."/>
        </authorList>
    </citation>
    <scope>NUCLEOTIDE SEQUENCE</scope>
    <source>
        <strain evidence="4">CCM 8862</strain>
    </source>
</reference>
<accession>A0A939ISX8</accession>
<evidence type="ECO:0000256" key="1">
    <source>
        <dbReference type="SAM" id="MobiDB-lite"/>
    </source>
</evidence>
<feature type="compositionally biased region" description="Basic and acidic residues" evidence="1">
    <location>
        <begin position="722"/>
        <end position="741"/>
    </location>
</feature>
<feature type="compositionally biased region" description="Low complexity" evidence="1">
    <location>
        <begin position="877"/>
        <end position="899"/>
    </location>
</feature>
<dbReference type="AlphaFoldDB" id="A0A939ISX8"/>
<feature type="transmembrane region" description="Helical" evidence="2">
    <location>
        <begin position="940"/>
        <end position="958"/>
    </location>
</feature>
<keyword evidence="2" id="KW-0472">Membrane</keyword>
<dbReference type="EMBL" id="JAFLEQ010000003">
    <property type="protein sequence ID" value="MBN9643249.1"/>
    <property type="molecule type" value="Genomic_DNA"/>
</dbReference>
<proteinExistence type="predicted"/>
<name>A0A939ISX8_9CORY</name>
<feature type="compositionally biased region" description="Basic and acidic residues" evidence="1">
    <location>
        <begin position="864"/>
        <end position="875"/>
    </location>
</feature>
<feature type="chain" id="PRO_5037094868" evidence="3">
    <location>
        <begin position="32"/>
        <end position="966"/>
    </location>
</feature>
<dbReference type="Gene3D" id="2.130.10.10">
    <property type="entry name" value="YVTN repeat-like/Quinoprotein amine dehydrogenase"/>
    <property type="match status" value="1"/>
</dbReference>
<evidence type="ECO:0000313" key="4">
    <source>
        <dbReference type="EMBL" id="MBN9643249.1"/>
    </source>
</evidence>
<evidence type="ECO:0000256" key="2">
    <source>
        <dbReference type="SAM" id="Phobius"/>
    </source>
</evidence>
<dbReference type="SUPFAM" id="SSF82171">
    <property type="entry name" value="DPP6 N-terminal domain-like"/>
    <property type="match status" value="1"/>
</dbReference>
<dbReference type="Gene3D" id="2.60.40.10">
    <property type="entry name" value="Immunoglobulins"/>
    <property type="match status" value="2"/>
</dbReference>
<evidence type="ECO:0000256" key="3">
    <source>
        <dbReference type="SAM" id="SignalP"/>
    </source>
</evidence>
<gene>
    <name evidence="4" type="ORF">JZY06_01180</name>
</gene>
<sequence>MNKHSRRIPTIGIAAVTALTLAISPVVPVGAAEDAGYVQTATVDTKQVEPTYLASARLFALSNGNVTLVTKHGVFTADGETLERVSAEESGTDPETSAEAAGTDIYMVTGGNNIVKVDTTTGSVSNFATAGGAQDHVSGIAVTTDASKLGVMTTDNKANAQFFVYDLATGEEQSVWQLPKRSELYPGVSDEDDDSTFLSPWGTYNRNGFGESLSAMPDGTFLWWAEASNGWGSPSQPPLSLDPSDKSITIIEAGEQFQQSPTQGAAREMITEGNNVVFFSHVGNDSGDYPDPQDIGVYTYADRGLTTRSYGRIDGLLQITGVTFTADGTELAVGSQDGALAFVDADTLEIKEESTPFKDFHHFNQRHRRPLVRIGDNYYVAAAKSAEEDETLLIVKASPKDDSENTAKPSLSFDYTLSYGSNQATVGETSRKTPKILGTDFSPKAKPDDAVFSLNAPVPAGMSIDAATGEVSFTPEAAGEVQGTVRMLIPSENKYTEAGYVFTVAEATPTDPTGGMTPAAAPIPSYGTITGTASTTVTQAVDLVDLDSSEQPEKPADAFYILYGPAPDGLTINRETGELTWVNARAGETRGLVRLVIPSRNQYVESGYVFTISESGTGGTDSDTEAVPGNDYVFHYTYTGTATVGETFTVPPEFIDPATGKKLTAPAGTMFTPMFPTLPQGVSMDGNTGVLTITPETPGDISLLVRAIMPGSERIYTGDARFTVKDDSTGDSGEDRDKDEDSGQDNDGDTDGGTSGDTFELSTDISRAAGTVDGKAVVATTMTFAPVVTVGGTPVIPDGATFRLDDAPDGATINVHNGAVSFTPAQPGKYSFTISLAVGGQTRATTTATVYAQAPQAPESDTNTPERDDQEEKKPAGTQSTDNTDGTTTGRRDTATPGGFSVQGSSVISDDRGVRMQGSSLGSSTTGGGPDVTKIGPLTVLLPLLTLLALLAGTFGLFRTLPGVPR</sequence>
<comment type="caution">
    <text evidence="4">The sequence shown here is derived from an EMBL/GenBank/DDBJ whole genome shotgun (WGS) entry which is preliminary data.</text>
</comment>
<dbReference type="Proteomes" id="UP000664332">
    <property type="component" value="Unassembled WGS sequence"/>
</dbReference>
<feature type="signal peptide" evidence="3">
    <location>
        <begin position="1"/>
        <end position="31"/>
    </location>
</feature>
<keyword evidence="2" id="KW-1133">Transmembrane helix</keyword>
<evidence type="ECO:0000313" key="5">
    <source>
        <dbReference type="Proteomes" id="UP000664332"/>
    </source>
</evidence>
<feature type="region of interest" description="Disordered" evidence="1">
    <location>
        <begin position="719"/>
        <end position="757"/>
    </location>
</feature>
<dbReference type="RefSeq" id="WP_207117711.1">
    <property type="nucleotide sequence ID" value="NZ_JAFLEQ010000003.1"/>
</dbReference>
<organism evidence="4 5">
    <name type="scientific">Corynebacterium mendelii</name>
    <dbReference type="NCBI Taxonomy" id="2765362"/>
    <lineage>
        <taxon>Bacteria</taxon>
        <taxon>Bacillati</taxon>
        <taxon>Actinomycetota</taxon>
        <taxon>Actinomycetes</taxon>
        <taxon>Mycobacteriales</taxon>
        <taxon>Corynebacteriaceae</taxon>
        <taxon>Corynebacterium</taxon>
    </lineage>
</organism>
<keyword evidence="2" id="KW-0812">Transmembrane</keyword>
<feature type="region of interest" description="Disordered" evidence="1">
    <location>
        <begin position="851"/>
        <end position="931"/>
    </location>
</feature>
<dbReference type="InterPro" id="IPR013783">
    <property type="entry name" value="Ig-like_fold"/>
</dbReference>
<protein>
    <submittedName>
        <fullName evidence="4">Uncharacterized protein</fullName>
    </submittedName>
</protein>
<dbReference type="InterPro" id="IPR015943">
    <property type="entry name" value="WD40/YVTN_repeat-like_dom_sf"/>
</dbReference>
<keyword evidence="3" id="KW-0732">Signal</keyword>
<keyword evidence="5" id="KW-1185">Reference proteome</keyword>